<dbReference type="PANTHER" id="PTHR35895">
    <property type="entry name" value="CHROMOSOME 16, WHOLE GENOME SHOTGUN SEQUENCE"/>
    <property type="match status" value="1"/>
</dbReference>
<comment type="caution">
    <text evidence="3">The sequence shown here is derived from an EMBL/GenBank/DDBJ whole genome shotgun (WGS) entry which is preliminary data.</text>
</comment>
<keyword evidence="2" id="KW-1133">Transmembrane helix</keyword>
<name>A0A9P5SWN6_9FUNG</name>
<dbReference type="InterPro" id="IPR046368">
    <property type="entry name" value="Tag1"/>
</dbReference>
<reference evidence="3" key="1">
    <citation type="journal article" date="2020" name="Fungal Divers.">
        <title>Resolving the Mortierellaceae phylogeny through synthesis of multi-gene phylogenetics and phylogenomics.</title>
        <authorList>
            <person name="Vandepol N."/>
            <person name="Liber J."/>
            <person name="Desiro A."/>
            <person name="Na H."/>
            <person name="Kennedy M."/>
            <person name="Barry K."/>
            <person name="Grigoriev I.V."/>
            <person name="Miller A.N."/>
            <person name="O'Donnell K."/>
            <person name="Stajich J.E."/>
            <person name="Bonito G."/>
        </authorList>
    </citation>
    <scope>NUCLEOTIDE SEQUENCE</scope>
    <source>
        <strain evidence="3">NVP1</strain>
    </source>
</reference>
<keyword evidence="4" id="KW-1185">Reference proteome</keyword>
<protein>
    <submittedName>
        <fullName evidence="3">Uncharacterized protein</fullName>
    </submittedName>
</protein>
<feature type="compositionally biased region" description="Basic and acidic residues" evidence="1">
    <location>
        <begin position="42"/>
        <end position="61"/>
    </location>
</feature>
<feature type="transmembrane region" description="Helical" evidence="2">
    <location>
        <begin position="75"/>
        <end position="99"/>
    </location>
</feature>
<keyword evidence="2" id="KW-0812">Transmembrane</keyword>
<feature type="region of interest" description="Disordered" evidence="1">
    <location>
        <begin position="1"/>
        <end position="63"/>
    </location>
</feature>
<dbReference type="PANTHER" id="PTHR35895:SF1">
    <property type="entry name" value="LIPID-BINDING SERUM GLYCOPROTEIN C-TERMINAL DOMAIN-CONTAINING PROTEIN"/>
    <property type="match status" value="1"/>
</dbReference>
<gene>
    <name evidence="3" type="ORF">BG006_010920</name>
</gene>
<sequence length="403" mass="44148">MKTPSNESMREKLAPPSSSIQNLPYDEDETEYQDYTQNRSGAPHENDLPDEHESFHEYESRHKPHQTPFYRRRRVWMFCGIATVIFLAIFFPILIKFIIPAIAQLMMNNVEMKVVQLNMTDPGETSMTVSVLASVGGIPKLSSASMEFTEAVVVSWNGIEIGSMTLGTVHVSKGKGDILQTTTFKILNTQAFGDFAKVMILGFNLPSDAPDGNGALFSIQASIDNPSPIGMTLDTITLDMYFQTAYLGRVVAKNLTLVGGQPTALSLEGILLKQTDPIHAKELSLLMSNYLANIPTHATGKGVSVFPDGVHAVSWLTNAITSTSLTVPLKAVQPLDVVKNIAINDMNLVMSQAQPWAPMVNSNSISADFKIPFNISINITELGNTTFKMVWQGKSFVELSTAV</sequence>
<dbReference type="GO" id="GO:0000329">
    <property type="term" value="C:fungal-type vacuole membrane"/>
    <property type="evidence" value="ECO:0007669"/>
    <property type="project" value="InterPro"/>
</dbReference>
<accession>A0A9P5SWN6</accession>
<dbReference type="Proteomes" id="UP000696485">
    <property type="component" value="Unassembled WGS sequence"/>
</dbReference>
<evidence type="ECO:0000313" key="3">
    <source>
        <dbReference type="EMBL" id="KAF9338104.1"/>
    </source>
</evidence>
<keyword evidence="2" id="KW-0472">Membrane</keyword>
<evidence type="ECO:0000256" key="2">
    <source>
        <dbReference type="SAM" id="Phobius"/>
    </source>
</evidence>
<proteinExistence type="predicted"/>
<evidence type="ECO:0000256" key="1">
    <source>
        <dbReference type="SAM" id="MobiDB-lite"/>
    </source>
</evidence>
<dbReference type="EMBL" id="JAAAUY010000009">
    <property type="protein sequence ID" value="KAF9338104.1"/>
    <property type="molecule type" value="Genomic_DNA"/>
</dbReference>
<dbReference type="AlphaFoldDB" id="A0A9P5SWN6"/>
<evidence type="ECO:0000313" key="4">
    <source>
        <dbReference type="Proteomes" id="UP000696485"/>
    </source>
</evidence>
<organism evidence="3 4">
    <name type="scientific">Podila minutissima</name>
    <dbReference type="NCBI Taxonomy" id="64525"/>
    <lineage>
        <taxon>Eukaryota</taxon>
        <taxon>Fungi</taxon>
        <taxon>Fungi incertae sedis</taxon>
        <taxon>Mucoromycota</taxon>
        <taxon>Mortierellomycotina</taxon>
        <taxon>Mortierellomycetes</taxon>
        <taxon>Mortierellales</taxon>
        <taxon>Mortierellaceae</taxon>
        <taxon>Podila</taxon>
    </lineage>
</organism>